<feature type="compositionally biased region" description="Polar residues" evidence="2">
    <location>
        <begin position="830"/>
        <end position="853"/>
    </location>
</feature>
<evidence type="ECO:0000313" key="4">
    <source>
        <dbReference type="EMBL" id="KAK6788749.1"/>
    </source>
</evidence>
<dbReference type="PANTHER" id="PTHR23030">
    <property type="entry name" value="PCD6 INTERACTING PROTEIN-RELATED"/>
    <property type="match status" value="1"/>
</dbReference>
<dbReference type="CDD" id="cd09238">
    <property type="entry name" value="V_Alix_like_1"/>
    <property type="match status" value="1"/>
</dbReference>
<dbReference type="Gene3D" id="1.20.140.50">
    <property type="entry name" value="alix/aip1 like domains"/>
    <property type="match status" value="2"/>
</dbReference>
<organism evidence="4 5">
    <name type="scientific">Solanum bulbocastanum</name>
    <name type="common">Wild potato</name>
    <dbReference type="NCBI Taxonomy" id="147425"/>
    <lineage>
        <taxon>Eukaryota</taxon>
        <taxon>Viridiplantae</taxon>
        <taxon>Streptophyta</taxon>
        <taxon>Embryophyta</taxon>
        <taxon>Tracheophyta</taxon>
        <taxon>Spermatophyta</taxon>
        <taxon>Magnoliopsida</taxon>
        <taxon>eudicotyledons</taxon>
        <taxon>Gunneridae</taxon>
        <taxon>Pentapetalae</taxon>
        <taxon>asterids</taxon>
        <taxon>lamiids</taxon>
        <taxon>Solanales</taxon>
        <taxon>Solanaceae</taxon>
        <taxon>Solanoideae</taxon>
        <taxon>Solaneae</taxon>
        <taxon>Solanum</taxon>
    </lineage>
</organism>
<dbReference type="Gene3D" id="1.25.40.280">
    <property type="entry name" value="alix/aip1 like domains"/>
    <property type="match status" value="1"/>
</dbReference>
<dbReference type="Pfam" id="PF13949">
    <property type="entry name" value="ALIX_LYPXL_bnd"/>
    <property type="match status" value="2"/>
</dbReference>
<evidence type="ECO:0000256" key="1">
    <source>
        <dbReference type="SAM" id="Coils"/>
    </source>
</evidence>
<keyword evidence="1" id="KW-0175">Coiled coil</keyword>
<feature type="region of interest" description="Disordered" evidence="2">
    <location>
        <begin position="830"/>
        <end position="980"/>
    </location>
</feature>
<dbReference type="SMART" id="SM01041">
    <property type="entry name" value="BRO1"/>
    <property type="match status" value="1"/>
</dbReference>
<feature type="coiled-coil region" evidence="1">
    <location>
        <begin position="574"/>
        <end position="601"/>
    </location>
</feature>
<feature type="compositionally biased region" description="Pro residues" evidence="2">
    <location>
        <begin position="868"/>
        <end position="881"/>
    </location>
</feature>
<dbReference type="EMBL" id="JBANQN010000005">
    <property type="protein sequence ID" value="KAK6788749.1"/>
    <property type="molecule type" value="Genomic_DNA"/>
</dbReference>
<name>A0AAN8TL67_SOLBU</name>
<evidence type="ECO:0000259" key="3">
    <source>
        <dbReference type="PROSITE" id="PS51180"/>
    </source>
</evidence>
<evidence type="ECO:0000256" key="2">
    <source>
        <dbReference type="SAM" id="MobiDB-lite"/>
    </source>
</evidence>
<dbReference type="PROSITE" id="PS51180">
    <property type="entry name" value="BRO1"/>
    <property type="match status" value="1"/>
</dbReference>
<dbReference type="Proteomes" id="UP001371456">
    <property type="component" value="Unassembled WGS sequence"/>
</dbReference>
<dbReference type="AlphaFoldDB" id="A0AAN8TL67"/>
<protein>
    <recommendedName>
        <fullName evidence="3">BRO1 domain-containing protein</fullName>
    </recommendedName>
</protein>
<comment type="caution">
    <text evidence="4">The sequence shown here is derived from an EMBL/GenBank/DDBJ whole genome shotgun (WGS) entry which is preliminary data.</text>
</comment>
<proteinExistence type="predicted"/>
<dbReference type="Pfam" id="PF03097">
    <property type="entry name" value="BRO1"/>
    <property type="match status" value="1"/>
</dbReference>
<dbReference type="PANTHER" id="PTHR23030:SF34">
    <property type="entry name" value="ALG-2 INTERACTING PROTEIN X-LIKE"/>
    <property type="match status" value="1"/>
</dbReference>
<feature type="compositionally biased region" description="Low complexity" evidence="2">
    <location>
        <begin position="939"/>
        <end position="954"/>
    </location>
</feature>
<dbReference type="GO" id="GO:0005768">
    <property type="term" value="C:endosome"/>
    <property type="evidence" value="ECO:0007669"/>
    <property type="project" value="TreeGrafter"/>
</dbReference>
<feature type="compositionally biased region" description="Pro residues" evidence="2">
    <location>
        <begin position="911"/>
        <end position="925"/>
    </location>
</feature>
<feature type="domain" description="BRO1" evidence="3">
    <location>
        <begin position="9"/>
        <end position="405"/>
    </location>
</feature>
<accession>A0AAN8TL67</accession>
<dbReference type="InterPro" id="IPR004328">
    <property type="entry name" value="BRO1_dom"/>
</dbReference>
<feature type="coiled-coil region" evidence="1">
    <location>
        <begin position="724"/>
        <end position="781"/>
    </location>
</feature>
<dbReference type="InterPro" id="IPR038499">
    <property type="entry name" value="BRO1_sf"/>
</dbReference>
<sequence>MASPSSSANVMLAIFEKKTVSLDLYRPLRNYIVFNYSEREAQNLEDDLQTIKQYRSEIERVPADSLPARRDMLQNYYKALCAVESRFPISPDKDHINSVYFTWYDTFKIKQKAVQQNIHLEKAAVLFNLGAVHSQMGLSLDRSAVEGRRQASHSFIAAAGAFAFLRDNVAMKASMGTSTTVDMSVECAGMLERLMLAQAQECVFENTIAKGSTPGVCAKISRQVGIYYEEALAALNVAPLTYHFDKGWLAHVQLKAALFYAEACYRYGMELHEKEEIAEEIARLKSGISALSEAKKTSSKGAAQQLLDAINKLDTNLNQNLARAVKENDRVYLMRVPQASSLPPLPAFAMVKPMPMNDVLDASKEKMFASLVPDNSAKALSRYTEMVDDVIRAQAERLQQGSELARVKLKEMDLPDSILALEGNLTLPIALKEDVDAVQICGGPAGLEAELQQLNDLKRVNQELLIQTEELLQKEATEDAQFRSQFGTRWTRPQSSTLTKNLQDRLNRFAGNLKQAAESDTRIERSVRDHAALMSILDRRPIESALPSLARPIMSLDANEDAIAGALKQSLRQLEGLGTQRAGLEDMLKEMKRKNKCLLKVLWTVIRYSLRISKIALGVANSYVHGPSGGIIVYRDPTLVIATSFHFNSIDVVSQLHFLLDLRKVLFLGICSASLLTDPGFVGSSFTFILWGIAQDDILPKLMTSTGSHEDLFRKEIAKYDHICEEISKNLEAQEQLLLQIQAQNVDFASTFNLEDYKASRERTYKQIEAAISKYQEIKENINEGLKFYVTLQDAITNVKQQGSDFVMTRNMQCREMMDDVQRQMSGLSFQENKGSNGYTYPSAPQSHQVPRSNPQPPADPMNIPNAVRPPAPTYQPPHQPAMPGYTQNPPPYGAPQQQPPPPYNLQASGPPYPPTQHQQQPPPSHEYGQPAYPGWRGPYYNAPPQQPAPLQQQGSMPRPPYTVPSPYHLPPHQSGYYQQ</sequence>
<evidence type="ECO:0000313" key="5">
    <source>
        <dbReference type="Proteomes" id="UP001371456"/>
    </source>
</evidence>
<dbReference type="InterPro" id="IPR025304">
    <property type="entry name" value="ALIX_V_dom"/>
</dbReference>
<feature type="coiled-coil region" evidence="1">
    <location>
        <begin position="447"/>
        <end position="474"/>
    </location>
</feature>
<keyword evidence="5" id="KW-1185">Reference proteome</keyword>
<feature type="compositionally biased region" description="Pro residues" evidence="2">
    <location>
        <begin position="958"/>
        <end position="970"/>
    </location>
</feature>
<reference evidence="4 5" key="1">
    <citation type="submission" date="2024-02" db="EMBL/GenBank/DDBJ databases">
        <title>de novo genome assembly of Solanum bulbocastanum strain 11H21.</title>
        <authorList>
            <person name="Hosaka A.J."/>
        </authorList>
    </citation>
    <scope>NUCLEOTIDE SEQUENCE [LARGE SCALE GENOMIC DNA]</scope>
    <source>
        <tissue evidence="4">Young leaves</tissue>
    </source>
</reference>
<gene>
    <name evidence="4" type="ORF">RDI58_012547</name>
</gene>
<dbReference type="GO" id="GO:0043328">
    <property type="term" value="P:protein transport to vacuole involved in ubiquitin-dependent protein catabolic process via the multivesicular body sorting pathway"/>
    <property type="evidence" value="ECO:0007669"/>
    <property type="project" value="TreeGrafter"/>
</dbReference>
<feature type="compositionally biased region" description="Pro residues" evidence="2">
    <location>
        <begin position="889"/>
        <end position="904"/>
    </location>
</feature>
<dbReference type="CDD" id="cd09246">
    <property type="entry name" value="BRO1_Alix_like_1"/>
    <property type="match status" value="1"/>
</dbReference>